<evidence type="ECO:0000313" key="2">
    <source>
        <dbReference type="EMBL" id="EKF31172.1"/>
    </source>
</evidence>
<dbReference type="EMBL" id="AHKC01010972">
    <property type="protein sequence ID" value="EKF31172.1"/>
    <property type="molecule type" value="Genomic_DNA"/>
</dbReference>
<gene>
    <name evidence="2" type="ORF">MOQ_004995</name>
</gene>
<feature type="region of interest" description="Disordered" evidence="1">
    <location>
        <begin position="108"/>
        <end position="135"/>
    </location>
</feature>
<organism evidence="2 3">
    <name type="scientific">Trypanosoma cruzi marinkellei</name>
    <dbReference type="NCBI Taxonomy" id="85056"/>
    <lineage>
        <taxon>Eukaryota</taxon>
        <taxon>Discoba</taxon>
        <taxon>Euglenozoa</taxon>
        <taxon>Kinetoplastea</taxon>
        <taxon>Metakinetoplastina</taxon>
        <taxon>Trypanosomatida</taxon>
        <taxon>Trypanosomatidae</taxon>
        <taxon>Trypanosoma</taxon>
        <taxon>Schizotrypanum</taxon>
    </lineage>
</organism>
<evidence type="ECO:0000313" key="3">
    <source>
        <dbReference type="Proteomes" id="UP000007350"/>
    </source>
</evidence>
<dbReference type="Proteomes" id="UP000007350">
    <property type="component" value="Unassembled WGS sequence"/>
</dbReference>
<evidence type="ECO:0000256" key="1">
    <source>
        <dbReference type="SAM" id="MobiDB-lite"/>
    </source>
</evidence>
<keyword evidence="3" id="KW-1185">Reference proteome</keyword>
<comment type="caution">
    <text evidence="2">The sequence shown here is derived from an EMBL/GenBank/DDBJ whole genome shotgun (WGS) entry which is preliminary data.</text>
</comment>
<sequence length="322" mass="37358">MAFFFFLFSLSLFLSLSVSLSILMYIYIYIYTHTMHMYTFTGSGFFHLQSNRMVVSASYQSSTERPYLSFLTKPKNQSHVKEKDDLHVHWSSSSSQLDDALGSSAFGEEGLTQSPSSENGESDDANEPPLNAYGLSLTQDSYDERSPFEELYESLRTTSSNLHPFFDMDEQRLMVENERMQRHYELFLSMGQKNALPPNVLSILSKSLLNEAHRVHVSLVRRYNKKCHEKALPLKNEREINRQWQHIKMAVEQDLYMEGFVAVQRRLSCMCIFNPDTDERPYGDNENVRQQRLHRQKCVLDHLTAQAKEGGGLFYSPELQRT</sequence>
<dbReference type="AlphaFoldDB" id="K2NQK9"/>
<accession>K2NQK9</accession>
<proteinExistence type="predicted"/>
<name>K2NQK9_TRYCR</name>
<dbReference type="OrthoDB" id="242365at2759"/>
<protein>
    <submittedName>
        <fullName evidence="2">Uncharacterized protein</fullName>
    </submittedName>
</protein>
<reference evidence="2 3" key="1">
    <citation type="journal article" date="2012" name="BMC Genomics">
        <title>Comparative genomic analysis of human infective Trypanosoma cruzi lineages with the bat-restricted subspecies T. cruzi marinkellei.</title>
        <authorList>
            <person name="Franzen O."/>
            <person name="Talavera-Lopez C."/>
            <person name="Ochaya S."/>
            <person name="Butler C.E."/>
            <person name="Messenger L.A."/>
            <person name="Lewis M.D."/>
            <person name="Llewellyn M.S."/>
            <person name="Marinkelle C.J."/>
            <person name="Tyler K.M."/>
            <person name="Miles M.A."/>
            <person name="Andersson B."/>
        </authorList>
    </citation>
    <scope>NUCLEOTIDE SEQUENCE [LARGE SCALE GENOMIC DNA]</scope>
    <source>
        <strain evidence="2 3">B7</strain>
    </source>
</reference>